<dbReference type="EMBL" id="MCFL01000182">
    <property type="protein sequence ID" value="ORZ29462.1"/>
    <property type="molecule type" value="Genomic_DNA"/>
</dbReference>
<accession>A0A1Y2H8T8</accession>
<organism evidence="1 2">
    <name type="scientific">Catenaria anguillulae PL171</name>
    <dbReference type="NCBI Taxonomy" id="765915"/>
    <lineage>
        <taxon>Eukaryota</taxon>
        <taxon>Fungi</taxon>
        <taxon>Fungi incertae sedis</taxon>
        <taxon>Blastocladiomycota</taxon>
        <taxon>Blastocladiomycetes</taxon>
        <taxon>Blastocladiales</taxon>
        <taxon>Catenariaceae</taxon>
        <taxon>Catenaria</taxon>
    </lineage>
</organism>
<reference evidence="1 2" key="1">
    <citation type="submission" date="2016-07" db="EMBL/GenBank/DDBJ databases">
        <title>Pervasive Adenine N6-methylation of Active Genes in Fungi.</title>
        <authorList>
            <consortium name="DOE Joint Genome Institute"/>
            <person name="Mondo S.J."/>
            <person name="Dannebaum R.O."/>
            <person name="Kuo R.C."/>
            <person name="Labutti K."/>
            <person name="Haridas S."/>
            <person name="Kuo A."/>
            <person name="Salamov A."/>
            <person name="Ahrendt S.R."/>
            <person name="Lipzen A."/>
            <person name="Sullivan W."/>
            <person name="Andreopoulos W.B."/>
            <person name="Clum A."/>
            <person name="Lindquist E."/>
            <person name="Daum C."/>
            <person name="Ramamoorthy G.K."/>
            <person name="Gryganskyi A."/>
            <person name="Culley D."/>
            <person name="Magnuson J.K."/>
            <person name="James T.Y."/>
            <person name="O'Malley M.A."/>
            <person name="Stajich J.E."/>
            <person name="Spatafora J.W."/>
            <person name="Visel A."/>
            <person name="Grigoriev I.V."/>
        </authorList>
    </citation>
    <scope>NUCLEOTIDE SEQUENCE [LARGE SCALE GENOMIC DNA]</scope>
    <source>
        <strain evidence="1 2">PL171</strain>
    </source>
</reference>
<feature type="non-terminal residue" evidence="1">
    <location>
        <position position="132"/>
    </location>
</feature>
<dbReference type="AlphaFoldDB" id="A0A1Y2H8T8"/>
<dbReference type="Proteomes" id="UP000193411">
    <property type="component" value="Unassembled WGS sequence"/>
</dbReference>
<proteinExistence type="predicted"/>
<protein>
    <submittedName>
        <fullName evidence="1">Uncharacterized protein</fullName>
    </submittedName>
</protein>
<evidence type="ECO:0000313" key="1">
    <source>
        <dbReference type="EMBL" id="ORZ29462.1"/>
    </source>
</evidence>
<gene>
    <name evidence="1" type="ORF">BCR44DRAFT_38682</name>
</gene>
<name>A0A1Y2H8T8_9FUNG</name>
<keyword evidence="2" id="KW-1185">Reference proteome</keyword>
<comment type="caution">
    <text evidence="1">The sequence shown here is derived from an EMBL/GenBank/DDBJ whole genome shotgun (WGS) entry which is preliminary data.</text>
</comment>
<sequence>MLQDHVDVLLAFGNKLVRDRLVDAGSFPGLDNTILRITAVEGDPNHPRGRFIKSLYDLPLGKSSVDVFESIVMPARPFVDGVTMAEVTTATGDIRQVARVYMSVEADWQHLLADDAALSLQRYSFDPPQTAA</sequence>
<evidence type="ECO:0000313" key="2">
    <source>
        <dbReference type="Proteomes" id="UP000193411"/>
    </source>
</evidence>